<evidence type="ECO:0000313" key="3">
    <source>
        <dbReference type="Proteomes" id="UP001597229"/>
    </source>
</evidence>
<proteinExistence type="predicted"/>
<protein>
    <submittedName>
        <fullName evidence="2">Helix-turn-helix domain-containing protein</fullName>
    </submittedName>
</protein>
<evidence type="ECO:0000259" key="1">
    <source>
        <dbReference type="PROSITE" id="PS50943"/>
    </source>
</evidence>
<dbReference type="SMART" id="SM00530">
    <property type="entry name" value="HTH_XRE"/>
    <property type="match status" value="1"/>
</dbReference>
<comment type="caution">
    <text evidence="2">The sequence shown here is derived from an EMBL/GenBank/DDBJ whole genome shotgun (WGS) entry which is preliminary data.</text>
</comment>
<sequence length="102" mass="11692">MPAADHLPEFEEKSKRFGEKVRRRRDELGLTERELMERTGLSRGYIQLLLNNRGGHKDPATGTYRPANPTLDVIWRLADALELDATYLVDNDRDVESRALPS</sequence>
<gene>
    <name evidence="2" type="ORF">ACFQ3F_11180</name>
</gene>
<accession>A0ABW3W1K9</accession>
<keyword evidence="3" id="KW-1185">Reference proteome</keyword>
<organism evidence="2 3">
    <name type="scientific">Nocardioides ginsengisoli</name>
    <dbReference type="NCBI Taxonomy" id="363868"/>
    <lineage>
        <taxon>Bacteria</taxon>
        <taxon>Bacillati</taxon>
        <taxon>Actinomycetota</taxon>
        <taxon>Actinomycetes</taxon>
        <taxon>Propionibacteriales</taxon>
        <taxon>Nocardioidaceae</taxon>
        <taxon>Nocardioides</taxon>
    </lineage>
</organism>
<name>A0ABW3W1K9_9ACTN</name>
<feature type="domain" description="HTH cro/C1-type" evidence="1">
    <location>
        <begin position="21"/>
        <end position="88"/>
    </location>
</feature>
<dbReference type="SUPFAM" id="SSF47413">
    <property type="entry name" value="lambda repressor-like DNA-binding domains"/>
    <property type="match status" value="1"/>
</dbReference>
<dbReference type="RefSeq" id="WP_367917862.1">
    <property type="nucleotide sequence ID" value="NZ_BAABAC010000006.1"/>
</dbReference>
<dbReference type="CDD" id="cd00093">
    <property type="entry name" value="HTH_XRE"/>
    <property type="match status" value="1"/>
</dbReference>
<dbReference type="PROSITE" id="PS50943">
    <property type="entry name" value="HTH_CROC1"/>
    <property type="match status" value="1"/>
</dbReference>
<evidence type="ECO:0000313" key="2">
    <source>
        <dbReference type="EMBL" id="MFD1248348.1"/>
    </source>
</evidence>
<dbReference type="Gene3D" id="1.10.260.40">
    <property type="entry name" value="lambda repressor-like DNA-binding domains"/>
    <property type="match status" value="1"/>
</dbReference>
<dbReference type="EMBL" id="JBHTLX010000016">
    <property type="protein sequence ID" value="MFD1248348.1"/>
    <property type="molecule type" value="Genomic_DNA"/>
</dbReference>
<reference evidence="3" key="1">
    <citation type="journal article" date="2019" name="Int. J. Syst. Evol. Microbiol.">
        <title>The Global Catalogue of Microorganisms (GCM) 10K type strain sequencing project: providing services to taxonomists for standard genome sequencing and annotation.</title>
        <authorList>
            <consortium name="The Broad Institute Genomics Platform"/>
            <consortium name="The Broad Institute Genome Sequencing Center for Infectious Disease"/>
            <person name="Wu L."/>
            <person name="Ma J."/>
        </authorList>
    </citation>
    <scope>NUCLEOTIDE SEQUENCE [LARGE SCALE GENOMIC DNA]</scope>
    <source>
        <strain evidence="3">CCUG 52478</strain>
    </source>
</reference>
<dbReference type="InterPro" id="IPR010982">
    <property type="entry name" value="Lambda_DNA-bd_dom_sf"/>
</dbReference>
<dbReference type="InterPro" id="IPR001387">
    <property type="entry name" value="Cro/C1-type_HTH"/>
</dbReference>
<dbReference type="Proteomes" id="UP001597229">
    <property type="component" value="Unassembled WGS sequence"/>
</dbReference>